<dbReference type="RefSeq" id="WP_147295668.1">
    <property type="nucleotide sequence ID" value="NZ_UIGI01000002.1"/>
</dbReference>
<dbReference type="Proteomes" id="UP000255528">
    <property type="component" value="Unassembled WGS sequence"/>
</dbReference>
<sequence length="415" mass="47359">MTSVNKLLLPPELDGDGQKQKEEKRNTSLRMYHYFTAIERMRKDENVSQENVQNFIKIHAIREATGGSYEKASKMYEAYKDYVEKTPADVRGLNIPPAIQDTILEVFNYVNWYYQMSFSSIETQNLSIIKNERDQFQQECAEFKVQLADYQLSLEKTQQQLTLVTEAENTLSAQLVELNELFSKSQQTNEILSRDLSEAIQAKHYLEQTIADLRQQNSERKQELNQQVETNRSLVKENKDLAGSLNDRKSELENVRREHDATAKSRDALQEVNNRLSGENSELHAKQQKLQSENERLEKELVTSASVQTEHSKLIVTLEASVTRLESQVEQSEVASSRLQADNVSLKGQLSTASTELEANNALLASSQTEVERMSKMIEQFKDDIRANAALLTAEKTISESLRQTIGMLAQGKQQ</sequence>
<name>A0A381KP25_9ENTR</name>
<proteinExistence type="predicted"/>
<evidence type="ECO:0000313" key="4">
    <source>
        <dbReference type="Proteomes" id="UP000255528"/>
    </source>
</evidence>
<dbReference type="AlphaFoldDB" id="A0A381KP25"/>
<reference evidence="3 4" key="1">
    <citation type="submission" date="2018-06" db="EMBL/GenBank/DDBJ databases">
        <authorList>
            <consortium name="Pathogen Informatics"/>
            <person name="Doyle S."/>
        </authorList>
    </citation>
    <scope>NUCLEOTIDE SEQUENCE [LARGE SCALE GENOMIC DNA]</scope>
    <source>
        <strain evidence="3 4">NCTC12119</strain>
    </source>
</reference>
<protein>
    <submittedName>
        <fullName evidence="3">Chromosome segregation protein SMC</fullName>
    </submittedName>
</protein>
<evidence type="ECO:0000256" key="1">
    <source>
        <dbReference type="SAM" id="Coils"/>
    </source>
</evidence>
<dbReference type="EMBL" id="UIGI01000002">
    <property type="protein sequence ID" value="SUY92752.1"/>
    <property type="molecule type" value="Genomic_DNA"/>
</dbReference>
<accession>A0A381KP25</accession>
<keyword evidence="1" id="KW-0175">Coiled coil</keyword>
<organism evidence="3 4">
    <name type="scientific">Buttiauxella agrestis</name>
    <dbReference type="NCBI Taxonomy" id="82977"/>
    <lineage>
        <taxon>Bacteria</taxon>
        <taxon>Pseudomonadati</taxon>
        <taxon>Pseudomonadota</taxon>
        <taxon>Gammaproteobacteria</taxon>
        <taxon>Enterobacterales</taxon>
        <taxon>Enterobacteriaceae</taxon>
        <taxon>Buttiauxella</taxon>
    </lineage>
</organism>
<feature type="coiled-coil region" evidence="1">
    <location>
        <begin position="126"/>
        <end position="160"/>
    </location>
</feature>
<gene>
    <name evidence="3" type="ORF">NCTC12119_04781</name>
</gene>
<evidence type="ECO:0000313" key="3">
    <source>
        <dbReference type="EMBL" id="SUY92752.1"/>
    </source>
</evidence>
<feature type="region of interest" description="Disordered" evidence="2">
    <location>
        <begin position="1"/>
        <end position="24"/>
    </location>
</feature>
<feature type="region of interest" description="Disordered" evidence="2">
    <location>
        <begin position="218"/>
        <end position="269"/>
    </location>
</feature>
<feature type="compositionally biased region" description="Basic and acidic residues" evidence="2">
    <location>
        <begin position="234"/>
        <end position="269"/>
    </location>
</feature>
<evidence type="ECO:0000256" key="2">
    <source>
        <dbReference type="SAM" id="MobiDB-lite"/>
    </source>
</evidence>
<feature type="compositionally biased region" description="Polar residues" evidence="2">
    <location>
        <begin position="224"/>
        <end position="233"/>
    </location>
</feature>